<evidence type="ECO:0000256" key="6">
    <source>
        <dbReference type="ARBA" id="ARBA00022679"/>
    </source>
</evidence>
<proteinExistence type="inferred from homology"/>
<dbReference type="NCBIfam" id="TIGR00046">
    <property type="entry name" value="RsmE family RNA methyltransferase"/>
    <property type="match status" value="1"/>
</dbReference>
<comment type="similarity">
    <text evidence="2 10">Belongs to the RNA methyltransferase RsmE family.</text>
</comment>
<dbReference type="InterPro" id="IPR029028">
    <property type="entry name" value="Alpha/beta_knot_MTases"/>
</dbReference>
<keyword evidence="5 10" id="KW-0489">Methyltransferase</keyword>
<dbReference type="InterPro" id="IPR006700">
    <property type="entry name" value="RsmE"/>
</dbReference>
<evidence type="ECO:0000256" key="5">
    <source>
        <dbReference type="ARBA" id="ARBA00022603"/>
    </source>
</evidence>
<dbReference type="PANTHER" id="PTHR30027">
    <property type="entry name" value="RIBOSOMAL RNA SMALL SUBUNIT METHYLTRANSFERASE E"/>
    <property type="match status" value="1"/>
</dbReference>
<dbReference type="CDD" id="cd18084">
    <property type="entry name" value="RsmE-like"/>
    <property type="match status" value="1"/>
</dbReference>
<keyword evidence="7 10" id="KW-0949">S-adenosyl-L-methionine</keyword>
<dbReference type="PIRSF" id="PIRSF015601">
    <property type="entry name" value="MTase_slr0722"/>
    <property type="match status" value="1"/>
</dbReference>
<evidence type="ECO:0000313" key="14">
    <source>
        <dbReference type="Proteomes" id="UP000662783"/>
    </source>
</evidence>
<dbReference type="Gene3D" id="2.40.240.20">
    <property type="entry name" value="Hypothetical PUA domain-like, domain 1"/>
    <property type="match status" value="1"/>
</dbReference>
<dbReference type="InterPro" id="IPR046886">
    <property type="entry name" value="RsmE_MTase_dom"/>
</dbReference>
<dbReference type="RefSeq" id="WP_205720804.1">
    <property type="nucleotide sequence ID" value="NZ_CP070608.1"/>
</dbReference>
<evidence type="ECO:0000256" key="1">
    <source>
        <dbReference type="ARBA" id="ARBA00004496"/>
    </source>
</evidence>
<dbReference type="InterPro" id="IPR046887">
    <property type="entry name" value="RsmE_PUA-like"/>
</dbReference>
<dbReference type="InterPro" id="IPR015947">
    <property type="entry name" value="PUA-like_sf"/>
</dbReference>
<name>A0A974WFW2_9BACT</name>
<evidence type="ECO:0000256" key="9">
    <source>
        <dbReference type="ARBA" id="ARBA00047944"/>
    </source>
</evidence>
<dbReference type="GO" id="GO:0070042">
    <property type="term" value="F:rRNA (uridine-N3-)-methyltransferase activity"/>
    <property type="evidence" value="ECO:0007669"/>
    <property type="project" value="TreeGrafter"/>
</dbReference>
<evidence type="ECO:0000256" key="10">
    <source>
        <dbReference type="PIRNR" id="PIRNR015601"/>
    </source>
</evidence>
<organism evidence="13 14">
    <name type="scientific">Fulvivirga lutea</name>
    <dbReference type="NCBI Taxonomy" id="2810512"/>
    <lineage>
        <taxon>Bacteria</taxon>
        <taxon>Pseudomonadati</taxon>
        <taxon>Bacteroidota</taxon>
        <taxon>Cytophagia</taxon>
        <taxon>Cytophagales</taxon>
        <taxon>Fulvivirgaceae</taxon>
        <taxon>Fulvivirga</taxon>
    </lineage>
</organism>
<dbReference type="EMBL" id="CP070608">
    <property type="protein sequence ID" value="QSE96287.1"/>
    <property type="molecule type" value="Genomic_DNA"/>
</dbReference>
<evidence type="ECO:0000256" key="4">
    <source>
        <dbReference type="ARBA" id="ARBA00022552"/>
    </source>
</evidence>
<comment type="subcellular location">
    <subcellularLocation>
        <location evidence="1 10">Cytoplasm</location>
    </subcellularLocation>
</comment>
<evidence type="ECO:0000259" key="11">
    <source>
        <dbReference type="Pfam" id="PF04452"/>
    </source>
</evidence>
<keyword evidence="3 10" id="KW-0963">Cytoplasm</keyword>
<keyword evidence="6 10" id="KW-0808">Transferase</keyword>
<dbReference type="AlphaFoldDB" id="A0A974WFW2"/>
<sequence length="233" mass="26047">MQLFYEPLATDTSFILNKEEAQHCLKVLRKKKGDQVTIIDGKGKYYLCVITDDNIKNCQLEVLNVETSTLPDRHIHIAISPTKNLDRTEWFVEKAIEIGVSEISFIVTQNSERRHIKLDRLLKKAVSAMKQSLKATLPVINDLVPISTFINEQKVDSTATHLIAYVDDANPLLIQNAITNSEKVLVLIGPEGDFTSEELELALTSGYQKVSLGKCRLRTETAGIVAITILNNV</sequence>
<dbReference type="EC" id="2.1.1.193" evidence="10"/>
<evidence type="ECO:0000256" key="2">
    <source>
        <dbReference type="ARBA" id="ARBA00005528"/>
    </source>
</evidence>
<reference evidence="13" key="1">
    <citation type="submission" date="2021-02" db="EMBL/GenBank/DDBJ databases">
        <title>Fulvivirga sp. S481 isolated from sea water.</title>
        <authorList>
            <person name="Bae S.S."/>
            <person name="Baek K."/>
        </authorList>
    </citation>
    <scope>NUCLEOTIDE SEQUENCE</scope>
    <source>
        <strain evidence="13">S481</strain>
    </source>
</reference>
<evidence type="ECO:0000256" key="3">
    <source>
        <dbReference type="ARBA" id="ARBA00022490"/>
    </source>
</evidence>
<dbReference type="Proteomes" id="UP000662783">
    <property type="component" value="Chromosome"/>
</dbReference>
<protein>
    <recommendedName>
        <fullName evidence="10">Ribosomal RNA small subunit methyltransferase E</fullName>
        <ecNumber evidence="10">2.1.1.193</ecNumber>
    </recommendedName>
</protein>
<dbReference type="Pfam" id="PF04452">
    <property type="entry name" value="Methyltrans_RNA"/>
    <property type="match status" value="1"/>
</dbReference>
<feature type="domain" description="Ribosomal RNA small subunit methyltransferase E methyltransferase" evidence="11">
    <location>
        <begin position="73"/>
        <end position="230"/>
    </location>
</feature>
<evidence type="ECO:0000259" key="12">
    <source>
        <dbReference type="Pfam" id="PF20260"/>
    </source>
</evidence>
<evidence type="ECO:0000256" key="7">
    <source>
        <dbReference type="ARBA" id="ARBA00022691"/>
    </source>
</evidence>
<dbReference type="Pfam" id="PF20260">
    <property type="entry name" value="PUA_4"/>
    <property type="match status" value="1"/>
</dbReference>
<feature type="domain" description="Ribosomal RNA small subunit methyltransferase E PUA-like" evidence="12">
    <location>
        <begin position="16"/>
        <end position="62"/>
    </location>
</feature>
<evidence type="ECO:0000256" key="8">
    <source>
        <dbReference type="ARBA" id="ARBA00025699"/>
    </source>
</evidence>
<accession>A0A974WFW2</accession>
<dbReference type="PANTHER" id="PTHR30027:SF3">
    <property type="entry name" value="16S RRNA (URACIL(1498)-N(3))-METHYLTRANSFERASE"/>
    <property type="match status" value="1"/>
</dbReference>
<dbReference type="Gene3D" id="3.40.1280.10">
    <property type="match status" value="1"/>
</dbReference>
<dbReference type="GO" id="GO:0005737">
    <property type="term" value="C:cytoplasm"/>
    <property type="evidence" value="ECO:0007669"/>
    <property type="project" value="UniProtKB-SubCell"/>
</dbReference>
<comment type="catalytic activity">
    <reaction evidence="9 10">
        <text>uridine(1498) in 16S rRNA + S-adenosyl-L-methionine = N(3)-methyluridine(1498) in 16S rRNA + S-adenosyl-L-homocysteine + H(+)</text>
        <dbReference type="Rhea" id="RHEA:42920"/>
        <dbReference type="Rhea" id="RHEA-COMP:10283"/>
        <dbReference type="Rhea" id="RHEA-COMP:10284"/>
        <dbReference type="ChEBI" id="CHEBI:15378"/>
        <dbReference type="ChEBI" id="CHEBI:57856"/>
        <dbReference type="ChEBI" id="CHEBI:59789"/>
        <dbReference type="ChEBI" id="CHEBI:65315"/>
        <dbReference type="ChEBI" id="CHEBI:74502"/>
        <dbReference type="EC" id="2.1.1.193"/>
    </reaction>
</comment>
<keyword evidence="4 10" id="KW-0698">rRNA processing</keyword>
<dbReference type="SUPFAM" id="SSF88697">
    <property type="entry name" value="PUA domain-like"/>
    <property type="match status" value="1"/>
</dbReference>
<dbReference type="GO" id="GO:0070475">
    <property type="term" value="P:rRNA base methylation"/>
    <property type="evidence" value="ECO:0007669"/>
    <property type="project" value="TreeGrafter"/>
</dbReference>
<gene>
    <name evidence="13" type="ORF">JR347_11780</name>
</gene>
<comment type="function">
    <text evidence="8 10">Specifically methylates the N3 position of the uracil ring of uridine 1498 (m3U1498) in 16S rRNA. Acts on the fully assembled 30S ribosomal subunit.</text>
</comment>
<dbReference type="SUPFAM" id="SSF75217">
    <property type="entry name" value="alpha/beta knot"/>
    <property type="match status" value="1"/>
</dbReference>
<dbReference type="InterPro" id="IPR029026">
    <property type="entry name" value="tRNA_m1G_MTases_N"/>
</dbReference>
<keyword evidence="14" id="KW-1185">Reference proteome</keyword>
<dbReference type="KEGG" id="fuv:JR347_11780"/>
<evidence type="ECO:0000313" key="13">
    <source>
        <dbReference type="EMBL" id="QSE96287.1"/>
    </source>
</evidence>
<dbReference type="NCBIfam" id="NF008702">
    <property type="entry name" value="PRK11713.6-1"/>
    <property type="match status" value="1"/>
</dbReference>